<dbReference type="Proteomes" id="UP000255165">
    <property type="component" value="Unassembled WGS sequence"/>
</dbReference>
<evidence type="ECO:0000313" key="1">
    <source>
        <dbReference type="EMBL" id="RDK11479.1"/>
    </source>
</evidence>
<evidence type="ECO:0000313" key="2">
    <source>
        <dbReference type="Proteomes" id="UP000255165"/>
    </source>
</evidence>
<accession>A0A370P0S9</accession>
<gene>
    <name evidence="1" type="ORF">DN412_03710</name>
</gene>
<reference evidence="1 2" key="1">
    <citation type="submission" date="2018-06" db="EMBL/GenBank/DDBJ databases">
        <authorList>
            <person name="Feng T."/>
            <person name="Jeon C.O."/>
        </authorList>
    </citation>
    <scope>NUCLEOTIDE SEQUENCE [LARGE SCALE GENOMIC DNA]</scope>
    <source>
        <strain evidence="1 2">S23</strain>
    </source>
</reference>
<name>A0A370P0S9_9BURK</name>
<dbReference type="AlphaFoldDB" id="A0A370P0S9"/>
<comment type="caution">
    <text evidence="1">The sequence shown here is derived from an EMBL/GenBank/DDBJ whole genome shotgun (WGS) entry which is preliminary data.</text>
</comment>
<dbReference type="EMBL" id="QKWJ01000003">
    <property type="protein sequence ID" value="RDK11479.1"/>
    <property type="molecule type" value="Genomic_DNA"/>
</dbReference>
<sequence length="302" mass="33452">MAYWIDLDEQALRQYLDAKAVFEACEAARSRVDAFSGGMLWRTSKGHEYLIQTSSDNRQRSLGRRSAATESTYEQFVTRKRAAQDRLRALRQQMATQYSMNRALRVGNVPALLERILSAIDRLRLHDDVLVAGDCALFAYAAQAGVRMCAPPDAGDLPVPLSLHLWAASDSAKVLAFNALRAADKSFIAREVTADRLQATNAQGVTVCIRHDKLVAALVAAPGPLILRKFSAAVVTAAGRMARMTTIPPKQYILDVFDQAARVDLTPVQSALYTWRAHAAQQLVEYRLPNWDEALGTRPRRA</sequence>
<keyword evidence="2" id="KW-1185">Reference proteome</keyword>
<proteinExistence type="predicted"/>
<protein>
    <submittedName>
        <fullName evidence="1">Uncharacterized protein</fullName>
    </submittedName>
</protein>
<organism evidence="1 2">
    <name type="scientific">Cupriavidus lacunae</name>
    <dbReference type="NCBI Taxonomy" id="2666307"/>
    <lineage>
        <taxon>Bacteria</taxon>
        <taxon>Pseudomonadati</taxon>
        <taxon>Pseudomonadota</taxon>
        <taxon>Betaproteobacteria</taxon>
        <taxon>Burkholderiales</taxon>
        <taxon>Burkholderiaceae</taxon>
        <taxon>Cupriavidus</taxon>
    </lineage>
</organism>
<dbReference type="RefSeq" id="WP_115013292.1">
    <property type="nucleotide sequence ID" value="NZ_QKWJ01000003.1"/>
</dbReference>